<dbReference type="OrthoDB" id="3483802at2"/>
<comment type="similarity">
    <text evidence="2">Belongs to the UPF0410 family.</text>
</comment>
<feature type="transmembrane region" description="Helical" evidence="7">
    <location>
        <begin position="60"/>
        <end position="78"/>
    </location>
</feature>
<dbReference type="RefSeq" id="WP_126636436.1">
    <property type="nucleotide sequence ID" value="NZ_BIFH01000015.1"/>
</dbReference>
<dbReference type="PANTHER" id="PTHR33884:SF3">
    <property type="entry name" value="UPF0410 PROTEIN YMGE"/>
    <property type="match status" value="1"/>
</dbReference>
<evidence type="ECO:0000313" key="9">
    <source>
        <dbReference type="Proteomes" id="UP000286931"/>
    </source>
</evidence>
<evidence type="ECO:0000256" key="4">
    <source>
        <dbReference type="ARBA" id="ARBA00022692"/>
    </source>
</evidence>
<proteinExistence type="inferred from homology"/>
<comment type="caution">
    <text evidence="8">The sequence shown here is derived from an EMBL/GenBank/DDBJ whole genome shotgun (WGS) entry which is preliminary data.</text>
</comment>
<name>A0A401YHZ6_9ACTN</name>
<keyword evidence="4 7" id="KW-0812">Transmembrane</keyword>
<dbReference type="Proteomes" id="UP000286931">
    <property type="component" value="Unassembled WGS sequence"/>
</dbReference>
<organism evidence="8 9">
    <name type="scientific">Embleya hyalina</name>
    <dbReference type="NCBI Taxonomy" id="516124"/>
    <lineage>
        <taxon>Bacteria</taxon>
        <taxon>Bacillati</taxon>
        <taxon>Actinomycetota</taxon>
        <taxon>Actinomycetes</taxon>
        <taxon>Kitasatosporales</taxon>
        <taxon>Streptomycetaceae</taxon>
        <taxon>Embleya</taxon>
    </lineage>
</organism>
<comment type="subcellular location">
    <subcellularLocation>
        <location evidence="1">Cell membrane</location>
        <topology evidence="1">Multi-pass membrane protein</topology>
    </subcellularLocation>
</comment>
<dbReference type="InterPro" id="IPR007341">
    <property type="entry name" value="Transgly_assoc"/>
</dbReference>
<keyword evidence="3" id="KW-1003">Cell membrane</keyword>
<dbReference type="GO" id="GO:0005886">
    <property type="term" value="C:plasma membrane"/>
    <property type="evidence" value="ECO:0007669"/>
    <property type="project" value="UniProtKB-SubCell"/>
</dbReference>
<evidence type="ECO:0000256" key="7">
    <source>
        <dbReference type="SAM" id="Phobius"/>
    </source>
</evidence>
<evidence type="ECO:0000256" key="1">
    <source>
        <dbReference type="ARBA" id="ARBA00004651"/>
    </source>
</evidence>
<reference evidence="8 9" key="1">
    <citation type="submission" date="2018-12" db="EMBL/GenBank/DDBJ databases">
        <title>Draft genome sequence of Embleya hyalina NBRC 13850T.</title>
        <authorList>
            <person name="Komaki H."/>
            <person name="Hosoyama A."/>
            <person name="Kimura A."/>
            <person name="Ichikawa N."/>
            <person name="Tamura T."/>
        </authorList>
    </citation>
    <scope>NUCLEOTIDE SEQUENCE [LARGE SCALE GENOMIC DNA]</scope>
    <source>
        <strain evidence="8 9">NBRC 13850</strain>
    </source>
</reference>
<evidence type="ECO:0000256" key="5">
    <source>
        <dbReference type="ARBA" id="ARBA00022989"/>
    </source>
</evidence>
<keyword evidence="5 7" id="KW-1133">Transmembrane helix</keyword>
<protein>
    <submittedName>
        <fullName evidence="8">Transglycosylase</fullName>
    </submittedName>
</protein>
<evidence type="ECO:0000256" key="3">
    <source>
        <dbReference type="ARBA" id="ARBA00022475"/>
    </source>
</evidence>
<keyword evidence="9" id="KW-1185">Reference proteome</keyword>
<feature type="transmembrane region" description="Helical" evidence="7">
    <location>
        <begin position="28"/>
        <end position="48"/>
    </location>
</feature>
<evidence type="ECO:0000313" key="8">
    <source>
        <dbReference type="EMBL" id="GCD94230.1"/>
    </source>
</evidence>
<gene>
    <name evidence="8" type="ORF">EHYA_01889</name>
</gene>
<evidence type="ECO:0000256" key="2">
    <source>
        <dbReference type="ARBA" id="ARBA00011006"/>
    </source>
</evidence>
<sequence>MTFVGLIIAGIIIGALGRLFLPGKQKIGFLATMAVGIVGTLIGYGIAAALGVEETRGIDWLRWIISIAVSAFLVSLVVKFTGKGATR</sequence>
<accession>A0A401YHZ6</accession>
<feature type="transmembrane region" description="Helical" evidence="7">
    <location>
        <begin position="6"/>
        <end position="21"/>
    </location>
</feature>
<evidence type="ECO:0000256" key="6">
    <source>
        <dbReference type="ARBA" id="ARBA00023136"/>
    </source>
</evidence>
<dbReference type="PANTHER" id="PTHR33884">
    <property type="entry name" value="UPF0410 PROTEIN YMGE"/>
    <property type="match status" value="1"/>
</dbReference>
<dbReference type="EMBL" id="BIFH01000015">
    <property type="protein sequence ID" value="GCD94230.1"/>
    <property type="molecule type" value="Genomic_DNA"/>
</dbReference>
<keyword evidence="6 7" id="KW-0472">Membrane</keyword>
<dbReference type="AlphaFoldDB" id="A0A401YHZ6"/>